<evidence type="ECO:0000256" key="2">
    <source>
        <dbReference type="ARBA" id="ARBA00007399"/>
    </source>
</evidence>
<dbReference type="Pfam" id="PF02753">
    <property type="entry name" value="PapD_C"/>
    <property type="match status" value="1"/>
</dbReference>
<evidence type="ECO:0000313" key="9">
    <source>
        <dbReference type="EMBL" id="EGY28974.1"/>
    </source>
</evidence>
<gene>
    <name evidence="9" type="ORF">Rin_00010720</name>
</gene>
<dbReference type="GO" id="GO:0071555">
    <property type="term" value="P:cell wall organization"/>
    <property type="evidence" value="ECO:0007669"/>
    <property type="project" value="InterPro"/>
</dbReference>
<dbReference type="PRINTS" id="PR00969">
    <property type="entry name" value="CHAPERONPILI"/>
</dbReference>
<comment type="similarity">
    <text evidence="2">Belongs to the periplasmic pilus chaperone family.</text>
</comment>
<comment type="subcellular location">
    <subcellularLocation>
        <location evidence="1">Periplasm</location>
    </subcellularLocation>
</comment>
<dbReference type="Gene3D" id="2.60.40.10">
    <property type="entry name" value="Immunoglobulins"/>
    <property type="match status" value="2"/>
</dbReference>
<proteinExistence type="inferred from homology"/>
<dbReference type="Proteomes" id="UP000004116">
    <property type="component" value="Unassembled WGS sequence"/>
</dbReference>
<dbReference type="NCBIfam" id="NF007392">
    <property type="entry name" value="PRK09918.1"/>
    <property type="match status" value="1"/>
</dbReference>
<dbReference type="InterPro" id="IPR016147">
    <property type="entry name" value="Pili_assmbl_chaperone_N"/>
</dbReference>
<evidence type="ECO:0000259" key="8">
    <source>
        <dbReference type="Pfam" id="PF02753"/>
    </source>
</evidence>
<dbReference type="InterPro" id="IPR050643">
    <property type="entry name" value="Periplasmic_pilus_chap"/>
</dbReference>
<feature type="domain" description="Pili assembly chaperone N-terminal" evidence="7">
    <location>
        <begin position="27"/>
        <end position="144"/>
    </location>
</feature>
<evidence type="ECO:0000256" key="5">
    <source>
        <dbReference type="ARBA" id="ARBA00023186"/>
    </source>
</evidence>
<evidence type="ECO:0000256" key="6">
    <source>
        <dbReference type="SAM" id="SignalP"/>
    </source>
</evidence>
<feature type="signal peptide" evidence="6">
    <location>
        <begin position="1"/>
        <end position="24"/>
    </location>
</feature>
<name>G2GZ57_9ENTR</name>
<feature type="chain" id="PRO_5003429996" evidence="6">
    <location>
        <begin position="25"/>
        <end position="239"/>
    </location>
</feature>
<keyword evidence="5" id="KW-0143">Chaperone</keyword>
<dbReference type="GO" id="GO:0030288">
    <property type="term" value="C:outer membrane-bounded periplasmic space"/>
    <property type="evidence" value="ECO:0007669"/>
    <property type="project" value="InterPro"/>
</dbReference>
<dbReference type="InterPro" id="IPR001829">
    <property type="entry name" value="Pili_assmbl_chaperone_bac"/>
</dbReference>
<dbReference type="InterPro" id="IPR013783">
    <property type="entry name" value="Ig-like_fold"/>
</dbReference>
<accession>G2GZ57</accession>
<comment type="caution">
    <text evidence="9">The sequence shown here is derived from an EMBL/GenBank/DDBJ whole genome shotgun (WGS) entry which is preliminary data.</text>
</comment>
<dbReference type="PANTHER" id="PTHR30251">
    <property type="entry name" value="PILUS ASSEMBLY CHAPERONE"/>
    <property type="match status" value="1"/>
</dbReference>
<dbReference type="AlphaFoldDB" id="G2GZ57"/>
<dbReference type="InterPro" id="IPR036316">
    <property type="entry name" value="Pili_assmbl_chap_C_dom_sf"/>
</dbReference>
<evidence type="ECO:0000313" key="10">
    <source>
        <dbReference type="Proteomes" id="UP000004116"/>
    </source>
</evidence>
<dbReference type="InterPro" id="IPR016148">
    <property type="entry name" value="Pili_assmbl_chaperone_C"/>
</dbReference>
<dbReference type="SUPFAM" id="SSF49354">
    <property type="entry name" value="PapD-like"/>
    <property type="match status" value="1"/>
</dbReference>
<keyword evidence="4" id="KW-0574">Periplasm</keyword>
<dbReference type="Pfam" id="PF00345">
    <property type="entry name" value="PapD_N"/>
    <property type="match status" value="1"/>
</dbReference>
<keyword evidence="10" id="KW-1185">Reference proteome</keyword>
<dbReference type="InterPro" id="IPR008962">
    <property type="entry name" value="PapD-like_sf"/>
</dbReference>
<dbReference type="PANTHER" id="PTHR30251:SF3">
    <property type="entry name" value="FIMBRIAL CHAPARONE PROTEIN"/>
    <property type="match status" value="1"/>
</dbReference>
<dbReference type="RefSeq" id="WP_006706746.1">
    <property type="nucleotide sequence ID" value="NZ_AGCA01000271.1"/>
</dbReference>
<dbReference type="EMBL" id="AGCA01000271">
    <property type="protein sequence ID" value="EGY28974.1"/>
    <property type="molecule type" value="Genomic_DNA"/>
</dbReference>
<organism evidence="9 10">
    <name type="scientific">Candidatus Regiella insecticola 5.15</name>
    <dbReference type="NCBI Taxonomy" id="1005043"/>
    <lineage>
        <taxon>Bacteria</taxon>
        <taxon>Pseudomonadati</taxon>
        <taxon>Pseudomonadota</taxon>
        <taxon>Gammaproteobacteria</taxon>
        <taxon>Enterobacterales</taxon>
        <taxon>Enterobacteriaceae</taxon>
        <taxon>aphid secondary symbionts</taxon>
        <taxon>Candidatus Regiella</taxon>
    </lineage>
</organism>
<protein>
    <submittedName>
        <fullName evidence="9">P pilus assembly protein, chaperone PapD</fullName>
    </submittedName>
</protein>
<evidence type="ECO:0000256" key="1">
    <source>
        <dbReference type="ARBA" id="ARBA00004418"/>
    </source>
</evidence>
<keyword evidence="3 6" id="KW-0732">Signal</keyword>
<dbReference type="SUPFAM" id="SSF49584">
    <property type="entry name" value="Periplasmic chaperone C-domain"/>
    <property type="match status" value="1"/>
</dbReference>
<evidence type="ECO:0000259" key="7">
    <source>
        <dbReference type="Pfam" id="PF00345"/>
    </source>
</evidence>
<evidence type="ECO:0000256" key="3">
    <source>
        <dbReference type="ARBA" id="ARBA00022729"/>
    </source>
</evidence>
<dbReference type="OrthoDB" id="8585185at2"/>
<feature type="domain" description="Pili assembly chaperone C-terminal" evidence="8">
    <location>
        <begin position="165"/>
        <end position="226"/>
    </location>
</feature>
<evidence type="ECO:0000256" key="4">
    <source>
        <dbReference type="ARBA" id="ARBA00022764"/>
    </source>
</evidence>
<sequence>MFYLRALFSAGMVAAALFSSTALSAVGMQPETSLVLLNMAEGGGSINVTNNDHQASLLHITLYDLPDYKDNVVPQVIVTQPISRVDGGAMQRVRFVVSSAEPIKVEHFKRVIFEGIQQRTPGSSQKVAFTVRHDLPVLIRPEGLPEVKDPWTRLTWSVKGKELTVTNPSPYVVRLSPQLQLLPSKTAATLAKTYILPGQTLTAKVASSASLAGNTQIKLMPASRYGFQVDDYFAPLVSL</sequence>
<reference evidence="9 10" key="1">
    <citation type="journal article" date="2012" name="Genome Res.">
        <title>Genomic basis of endosymbiont-conferred protection against an insect parasitoid.</title>
        <authorList>
            <person name="Hansen A.K."/>
            <person name="Vorburger C."/>
            <person name="Moran N.A."/>
        </authorList>
    </citation>
    <scope>NUCLEOTIDE SEQUENCE [LARGE SCALE GENOMIC DNA]</scope>
    <source>
        <strain evidence="10">R5.15</strain>
    </source>
</reference>